<dbReference type="InterPro" id="IPR036457">
    <property type="entry name" value="PPM-type-like_dom_sf"/>
</dbReference>
<dbReference type="EMBL" id="JAQNDL010000005">
    <property type="protein sequence ID" value="MDC0723576.1"/>
    <property type="molecule type" value="Genomic_DNA"/>
</dbReference>
<comment type="caution">
    <text evidence="2">The sequence shown here is derived from an EMBL/GenBank/DDBJ whole genome shotgun (WGS) entry which is preliminary data.</text>
</comment>
<gene>
    <name evidence="2" type="ORF">POL25_42230</name>
</gene>
<sequence length="249" mass="25293">MISWQVVGASVRGPEHEREGSPGQDAWAQGPFGAHGACLCLCDGAGSASHAEVGARVVAEAVVAALTGTASGPEALVEALRGACTAGRAALLREAAEIGVAPAALACTLVAVVCSDERVAIAHLGDGVAVGRRADSGELVVLSAPDRGEYFNETWFVTSDAWQARLRIAVHEGIAGVCALTDGCQEAALVRGAEVSPYSPFFAPLFAFAAEVTDGAAASAEVVQLLDGAAMRKSSGDDKTLALAWRPVP</sequence>
<accession>A0ABT5ECJ1</accession>
<dbReference type="RefSeq" id="WP_272092120.1">
    <property type="nucleotide sequence ID" value="NZ_JAQNDL010000005.1"/>
</dbReference>
<dbReference type="SUPFAM" id="SSF81606">
    <property type="entry name" value="PP2C-like"/>
    <property type="match status" value="1"/>
</dbReference>
<organism evidence="2 3">
    <name type="scientific">Nannocystis bainbridge</name>
    <dbReference type="NCBI Taxonomy" id="2995303"/>
    <lineage>
        <taxon>Bacteria</taxon>
        <taxon>Pseudomonadati</taxon>
        <taxon>Myxococcota</taxon>
        <taxon>Polyangia</taxon>
        <taxon>Nannocystales</taxon>
        <taxon>Nannocystaceae</taxon>
        <taxon>Nannocystis</taxon>
    </lineage>
</organism>
<reference evidence="2 3" key="1">
    <citation type="submission" date="2022-11" db="EMBL/GenBank/DDBJ databases">
        <title>Minimal conservation of predation-associated metabolite biosynthetic gene clusters underscores biosynthetic potential of Myxococcota including descriptions for ten novel species: Archangium lansinium sp. nov., Myxococcus landrumus sp. nov., Nannocystis bai.</title>
        <authorList>
            <person name="Ahearne A."/>
            <person name="Stevens C."/>
            <person name="Dowd S."/>
        </authorList>
    </citation>
    <scope>NUCLEOTIDE SEQUENCE [LARGE SCALE GENOMIC DNA]</scope>
    <source>
        <strain evidence="2 3">BB15-2</strain>
    </source>
</reference>
<evidence type="ECO:0000259" key="1">
    <source>
        <dbReference type="Pfam" id="PF13672"/>
    </source>
</evidence>
<dbReference type="Pfam" id="PF13672">
    <property type="entry name" value="PP2C_2"/>
    <property type="match status" value="1"/>
</dbReference>
<feature type="domain" description="PPM-type phosphatase" evidence="1">
    <location>
        <begin position="12"/>
        <end position="226"/>
    </location>
</feature>
<proteinExistence type="predicted"/>
<dbReference type="Gene3D" id="3.60.40.10">
    <property type="entry name" value="PPM-type phosphatase domain"/>
    <property type="match status" value="1"/>
</dbReference>
<evidence type="ECO:0000313" key="2">
    <source>
        <dbReference type="EMBL" id="MDC0723576.1"/>
    </source>
</evidence>
<name>A0ABT5ECJ1_9BACT</name>
<protein>
    <submittedName>
        <fullName evidence="2">PP2C family serine/threonine-protein phosphatase</fullName>
    </submittedName>
</protein>
<dbReference type="InterPro" id="IPR001932">
    <property type="entry name" value="PPM-type_phosphatase-like_dom"/>
</dbReference>
<dbReference type="Proteomes" id="UP001221686">
    <property type="component" value="Unassembled WGS sequence"/>
</dbReference>
<evidence type="ECO:0000313" key="3">
    <source>
        <dbReference type="Proteomes" id="UP001221686"/>
    </source>
</evidence>
<keyword evidence="3" id="KW-1185">Reference proteome</keyword>